<accession>A0A7S3QT88</accession>
<sequence>MGTQSLYSAAAFPLRQLEFSSFNLQQKALYPFALPKRALSFATMSTQSLCSASAFPLRQWALHLPQLLPFSATTGAQPLCSASAFRPQHHQTLKVAVVWVPQKHKRRVLG</sequence>
<dbReference type="AlphaFoldDB" id="A0A7S3QT88"/>
<name>A0A7S3QT88_DUNTE</name>
<evidence type="ECO:0000313" key="1">
    <source>
        <dbReference type="EMBL" id="CAE0492387.1"/>
    </source>
</evidence>
<reference evidence="1" key="1">
    <citation type="submission" date="2021-01" db="EMBL/GenBank/DDBJ databases">
        <authorList>
            <person name="Corre E."/>
            <person name="Pelletier E."/>
            <person name="Niang G."/>
            <person name="Scheremetjew M."/>
            <person name="Finn R."/>
            <person name="Kale V."/>
            <person name="Holt S."/>
            <person name="Cochrane G."/>
            <person name="Meng A."/>
            <person name="Brown T."/>
            <person name="Cohen L."/>
        </authorList>
    </citation>
    <scope>NUCLEOTIDE SEQUENCE</scope>
    <source>
        <strain evidence="1">CCMP1320</strain>
    </source>
</reference>
<gene>
    <name evidence="1" type="ORF">DTER00134_LOCUS7460</name>
</gene>
<dbReference type="EMBL" id="HBIP01013048">
    <property type="protein sequence ID" value="CAE0492387.1"/>
    <property type="molecule type" value="Transcribed_RNA"/>
</dbReference>
<proteinExistence type="predicted"/>
<protein>
    <submittedName>
        <fullName evidence="1">Uncharacterized protein</fullName>
    </submittedName>
</protein>
<organism evidence="1">
    <name type="scientific">Dunaliella tertiolecta</name>
    <name type="common">Green alga</name>
    <dbReference type="NCBI Taxonomy" id="3047"/>
    <lineage>
        <taxon>Eukaryota</taxon>
        <taxon>Viridiplantae</taxon>
        <taxon>Chlorophyta</taxon>
        <taxon>core chlorophytes</taxon>
        <taxon>Chlorophyceae</taxon>
        <taxon>CS clade</taxon>
        <taxon>Chlamydomonadales</taxon>
        <taxon>Dunaliellaceae</taxon>
        <taxon>Dunaliella</taxon>
    </lineage>
</organism>